<dbReference type="GO" id="GO:0009252">
    <property type="term" value="P:peptidoglycan biosynthetic process"/>
    <property type="evidence" value="ECO:0007669"/>
    <property type="project" value="UniProtKB-KW"/>
</dbReference>
<evidence type="ECO:0000256" key="5">
    <source>
        <dbReference type="ARBA" id="ARBA00022960"/>
    </source>
</evidence>
<dbReference type="PANTHER" id="PTHR30474">
    <property type="entry name" value="CELL CYCLE PROTEIN"/>
    <property type="match status" value="1"/>
</dbReference>
<feature type="compositionally biased region" description="Pro residues" evidence="17">
    <location>
        <begin position="437"/>
        <end position="450"/>
    </location>
</feature>
<feature type="transmembrane region" description="Helical" evidence="18">
    <location>
        <begin position="354"/>
        <end position="381"/>
    </location>
</feature>
<feature type="transmembrane region" description="Helical" evidence="18">
    <location>
        <begin position="223"/>
        <end position="242"/>
    </location>
</feature>
<evidence type="ECO:0000256" key="11">
    <source>
        <dbReference type="ARBA" id="ARBA00038053"/>
    </source>
</evidence>
<evidence type="ECO:0000256" key="2">
    <source>
        <dbReference type="ARBA" id="ARBA00022676"/>
    </source>
</evidence>
<feature type="transmembrane region" description="Helical" evidence="18">
    <location>
        <begin position="313"/>
        <end position="342"/>
    </location>
</feature>
<evidence type="ECO:0000256" key="6">
    <source>
        <dbReference type="ARBA" id="ARBA00022984"/>
    </source>
</evidence>
<feature type="transmembrane region" description="Helical" evidence="18">
    <location>
        <begin position="68"/>
        <end position="88"/>
    </location>
</feature>
<evidence type="ECO:0000313" key="20">
    <source>
        <dbReference type="Proteomes" id="UP000652013"/>
    </source>
</evidence>
<gene>
    <name evidence="19" type="ORF">Sya03_27340</name>
</gene>
<feature type="compositionally biased region" description="Low complexity" evidence="17">
    <location>
        <begin position="451"/>
        <end position="461"/>
    </location>
</feature>
<evidence type="ECO:0000256" key="9">
    <source>
        <dbReference type="ARBA" id="ARBA00032370"/>
    </source>
</evidence>
<evidence type="ECO:0000313" key="19">
    <source>
        <dbReference type="EMBL" id="GIJ03382.1"/>
    </source>
</evidence>
<reference evidence="19" key="1">
    <citation type="submission" date="2021-01" db="EMBL/GenBank/DDBJ databases">
        <title>Whole genome shotgun sequence of Spirilliplanes yamanashiensis NBRC 15828.</title>
        <authorList>
            <person name="Komaki H."/>
            <person name="Tamura T."/>
        </authorList>
    </citation>
    <scope>NUCLEOTIDE SEQUENCE</scope>
    <source>
        <strain evidence="19">NBRC 15828</strain>
    </source>
</reference>
<keyword evidence="5" id="KW-0133">Cell shape</keyword>
<feature type="transmembrane region" description="Helical" evidence="18">
    <location>
        <begin position="393"/>
        <end position="410"/>
    </location>
</feature>
<evidence type="ECO:0000256" key="16">
    <source>
        <dbReference type="ARBA" id="ARBA00049966"/>
    </source>
</evidence>
<dbReference type="GO" id="GO:0051301">
    <property type="term" value="P:cell division"/>
    <property type="evidence" value="ECO:0007669"/>
    <property type="project" value="InterPro"/>
</dbReference>
<evidence type="ECO:0000256" key="12">
    <source>
        <dbReference type="ARBA" id="ARBA00041185"/>
    </source>
</evidence>
<comment type="function">
    <text evidence="16">Peptidoglycan polymerase that is essential for cell division.</text>
</comment>
<feature type="transmembrane region" description="Helical" evidence="18">
    <location>
        <begin position="35"/>
        <end position="56"/>
    </location>
</feature>
<evidence type="ECO:0000256" key="7">
    <source>
        <dbReference type="ARBA" id="ARBA00022989"/>
    </source>
</evidence>
<dbReference type="GO" id="GO:0008360">
    <property type="term" value="P:regulation of cell shape"/>
    <property type="evidence" value="ECO:0007669"/>
    <property type="project" value="UniProtKB-KW"/>
</dbReference>
<evidence type="ECO:0000256" key="1">
    <source>
        <dbReference type="ARBA" id="ARBA00004141"/>
    </source>
</evidence>
<dbReference type="GO" id="GO:0008955">
    <property type="term" value="F:peptidoglycan glycosyltransferase activity"/>
    <property type="evidence" value="ECO:0007669"/>
    <property type="project" value="UniProtKB-EC"/>
</dbReference>
<organism evidence="19 20">
    <name type="scientific">Spirilliplanes yamanashiensis</name>
    <dbReference type="NCBI Taxonomy" id="42233"/>
    <lineage>
        <taxon>Bacteria</taxon>
        <taxon>Bacillati</taxon>
        <taxon>Actinomycetota</taxon>
        <taxon>Actinomycetes</taxon>
        <taxon>Micromonosporales</taxon>
        <taxon>Micromonosporaceae</taxon>
        <taxon>Spirilliplanes</taxon>
    </lineage>
</organism>
<keyword evidence="7 18" id="KW-1133">Transmembrane helix</keyword>
<accession>A0A8J3Y8J7</accession>
<comment type="caution">
    <text evidence="19">The sequence shown here is derived from an EMBL/GenBank/DDBJ whole genome shotgun (WGS) entry which is preliminary data.</text>
</comment>
<evidence type="ECO:0000256" key="8">
    <source>
        <dbReference type="ARBA" id="ARBA00023136"/>
    </source>
</evidence>
<sequence>MGTETERRTDNDQVFGFIGGFAMIRGVLARPLASYYLLIASSGLLLVIGLTMVFSATSVKAYAEHGSAFSMMLNQVLFAIIGLVGFWVCQRLPAGTLATLGIAVLGVSVVLLVILDVLVALHGAKVLAEPELGPLKANLLWLYLGPIQVQPSELAKLGLVLWGANLIARKGAALGYWRELANPLFPVVGLLFVIVGYNDLGTMLVMLAIVIGLLWAAGVRLRIFAGLGVLGLAGIALLIAAASRGAGSGRAGEENYRLARLTTFLQPLEKCDADACYQILQARSAISEGGWFGVGLGKSTLKWDWLPAAGTDFIYAVIAEELGVVGCVVVLALFAVLAYTGFRIARRVGDPFRRLAAVAITTWLVAQAVINIGGVVGLLPITGLPLPFISDGGSALVVTLAAIGMLASFARAEPDAARALHARPPARWVRLVWAPLPPLPPPRRPAPPRPGVGAVPRPSAGTGAGAGAERRR</sequence>
<dbReference type="GO" id="GO:0015648">
    <property type="term" value="F:lipid-linked peptidoglycan transporter activity"/>
    <property type="evidence" value="ECO:0007669"/>
    <property type="project" value="TreeGrafter"/>
</dbReference>
<evidence type="ECO:0000256" key="15">
    <source>
        <dbReference type="ARBA" id="ARBA00049902"/>
    </source>
</evidence>
<evidence type="ECO:0000256" key="18">
    <source>
        <dbReference type="SAM" id="Phobius"/>
    </source>
</evidence>
<evidence type="ECO:0000256" key="17">
    <source>
        <dbReference type="SAM" id="MobiDB-lite"/>
    </source>
</evidence>
<evidence type="ECO:0000256" key="14">
    <source>
        <dbReference type="ARBA" id="ARBA00044770"/>
    </source>
</evidence>
<feature type="transmembrane region" description="Helical" evidence="18">
    <location>
        <begin position="100"/>
        <end position="121"/>
    </location>
</feature>
<evidence type="ECO:0000256" key="10">
    <source>
        <dbReference type="ARBA" id="ARBA00033270"/>
    </source>
</evidence>
<dbReference type="InterPro" id="IPR001182">
    <property type="entry name" value="FtsW/RodA"/>
</dbReference>
<dbReference type="GO" id="GO:0005886">
    <property type="term" value="C:plasma membrane"/>
    <property type="evidence" value="ECO:0007669"/>
    <property type="project" value="TreeGrafter"/>
</dbReference>
<dbReference type="PANTHER" id="PTHR30474:SF2">
    <property type="entry name" value="PEPTIDOGLYCAN GLYCOSYLTRANSFERASE FTSW-RELATED"/>
    <property type="match status" value="1"/>
</dbReference>
<proteinExistence type="inferred from homology"/>
<dbReference type="GO" id="GO:0032153">
    <property type="term" value="C:cell division site"/>
    <property type="evidence" value="ECO:0007669"/>
    <property type="project" value="TreeGrafter"/>
</dbReference>
<feature type="transmembrane region" description="Helical" evidence="18">
    <location>
        <begin position="184"/>
        <end position="216"/>
    </location>
</feature>
<keyword evidence="8 18" id="KW-0472">Membrane</keyword>
<protein>
    <recommendedName>
        <fullName evidence="12">Probable peptidoglycan glycosyltransferase FtsW</fullName>
        <ecNumber evidence="14">2.4.99.28</ecNumber>
    </recommendedName>
    <alternativeName>
        <fullName evidence="13">Cell division protein FtsW</fullName>
    </alternativeName>
    <alternativeName>
        <fullName evidence="10">Cell wall polymerase</fullName>
    </alternativeName>
    <alternativeName>
        <fullName evidence="9">Peptidoglycan polymerase</fullName>
    </alternativeName>
</protein>
<evidence type="ECO:0000256" key="3">
    <source>
        <dbReference type="ARBA" id="ARBA00022679"/>
    </source>
</evidence>
<keyword evidence="4 18" id="KW-0812">Transmembrane</keyword>
<comment type="similarity">
    <text evidence="11">Belongs to the SEDS family. FtsW subfamily.</text>
</comment>
<dbReference type="AlphaFoldDB" id="A0A8J3Y8J7"/>
<keyword evidence="20" id="KW-1185">Reference proteome</keyword>
<dbReference type="RefSeq" id="WP_203938667.1">
    <property type="nucleotide sequence ID" value="NZ_BAAAGJ010000005.1"/>
</dbReference>
<dbReference type="EC" id="2.4.99.28" evidence="14"/>
<evidence type="ECO:0000256" key="4">
    <source>
        <dbReference type="ARBA" id="ARBA00022692"/>
    </source>
</evidence>
<comment type="subcellular location">
    <subcellularLocation>
        <location evidence="1">Membrane</location>
        <topology evidence="1">Multi-pass membrane protein</topology>
    </subcellularLocation>
</comment>
<dbReference type="Proteomes" id="UP000652013">
    <property type="component" value="Unassembled WGS sequence"/>
</dbReference>
<comment type="catalytic activity">
    <reaction evidence="15">
        <text>[GlcNAc-(1-&gt;4)-Mur2Ac(oyl-L-Ala-gamma-D-Glu-L-Lys-D-Ala-D-Ala)](n)-di-trans,octa-cis-undecaprenyl diphosphate + beta-D-GlcNAc-(1-&gt;4)-Mur2Ac(oyl-L-Ala-gamma-D-Glu-L-Lys-D-Ala-D-Ala)-di-trans,octa-cis-undecaprenyl diphosphate = [GlcNAc-(1-&gt;4)-Mur2Ac(oyl-L-Ala-gamma-D-Glu-L-Lys-D-Ala-D-Ala)](n+1)-di-trans,octa-cis-undecaprenyl diphosphate + di-trans,octa-cis-undecaprenyl diphosphate + H(+)</text>
        <dbReference type="Rhea" id="RHEA:23708"/>
        <dbReference type="Rhea" id="RHEA-COMP:9602"/>
        <dbReference type="Rhea" id="RHEA-COMP:9603"/>
        <dbReference type="ChEBI" id="CHEBI:15378"/>
        <dbReference type="ChEBI" id="CHEBI:58405"/>
        <dbReference type="ChEBI" id="CHEBI:60033"/>
        <dbReference type="ChEBI" id="CHEBI:78435"/>
        <dbReference type="EC" id="2.4.99.28"/>
    </reaction>
</comment>
<feature type="region of interest" description="Disordered" evidence="17">
    <location>
        <begin position="437"/>
        <end position="472"/>
    </location>
</feature>
<dbReference type="Pfam" id="PF01098">
    <property type="entry name" value="FTSW_RODA_SPOVE"/>
    <property type="match status" value="1"/>
</dbReference>
<keyword evidence="3" id="KW-0808">Transferase</keyword>
<name>A0A8J3Y8J7_9ACTN</name>
<evidence type="ECO:0000256" key="13">
    <source>
        <dbReference type="ARBA" id="ARBA00041418"/>
    </source>
</evidence>
<dbReference type="EMBL" id="BOOY01000020">
    <property type="protein sequence ID" value="GIJ03382.1"/>
    <property type="molecule type" value="Genomic_DNA"/>
</dbReference>
<keyword evidence="6" id="KW-0573">Peptidoglycan synthesis</keyword>
<keyword evidence="2" id="KW-0328">Glycosyltransferase</keyword>